<dbReference type="InterPro" id="IPR057326">
    <property type="entry name" value="KR_dom"/>
</dbReference>
<dbReference type="PANTHER" id="PTHR44196">
    <property type="entry name" value="DEHYDROGENASE/REDUCTASE SDR FAMILY MEMBER 7B"/>
    <property type="match status" value="1"/>
</dbReference>
<keyword evidence="2" id="KW-0560">Oxidoreductase</keyword>
<protein>
    <submittedName>
        <fullName evidence="4">SDR family oxidoreductase</fullName>
    </submittedName>
</protein>
<feature type="domain" description="Ketoreductase" evidence="3">
    <location>
        <begin position="4"/>
        <end position="209"/>
    </location>
</feature>
<comment type="similarity">
    <text evidence="1">Belongs to the short-chain dehydrogenases/reductases (SDR) family.</text>
</comment>
<dbReference type="InterPro" id="IPR020904">
    <property type="entry name" value="Sc_DH/Rdtase_CS"/>
</dbReference>
<evidence type="ECO:0000313" key="4">
    <source>
        <dbReference type="EMBL" id="MFC6153796.1"/>
    </source>
</evidence>
<dbReference type="InterPro" id="IPR036291">
    <property type="entry name" value="NAD(P)-bd_dom_sf"/>
</dbReference>
<dbReference type="PROSITE" id="PS00061">
    <property type="entry name" value="ADH_SHORT"/>
    <property type="match status" value="1"/>
</dbReference>
<dbReference type="NCBIfam" id="NF006073">
    <property type="entry name" value="PRK08219.1"/>
    <property type="match status" value="1"/>
</dbReference>
<evidence type="ECO:0000256" key="1">
    <source>
        <dbReference type="ARBA" id="ARBA00006484"/>
    </source>
</evidence>
<dbReference type="Pfam" id="PF00106">
    <property type="entry name" value="adh_short"/>
    <property type="match status" value="1"/>
</dbReference>
<reference evidence="5" key="1">
    <citation type="journal article" date="2019" name="Int. J. Syst. Evol. Microbiol.">
        <title>The Global Catalogue of Microorganisms (GCM) 10K type strain sequencing project: providing services to taxonomists for standard genome sequencing and annotation.</title>
        <authorList>
            <consortium name="The Broad Institute Genomics Platform"/>
            <consortium name="The Broad Institute Genome Sequencing Center for Infectious Disease"/>
            <person name="Wu L."/>
            <person name="Ma J."/>
        </authorList>
    </citation>
    <scope>NUCLEOTIDE SEQUENCE [LARGE SCALE GENOMIC DNA]</scope>
    <source>
        <strain evidence="5">DFY28</strain>
    </source>
</reference>
<dbReference type="Proteomes" id="UP001596098">
    <property type="component" value="Unassembled WGS sequence"/>
</dbReference>
<accession>A0ABW1QZJ6</accession>
<dbReference type="RefSeq" id="WP_239022237.1">
    <property type="nucleotide sequence ID" value="NZ_CP034929.1"/>
</dbReference>
<dbReference type="SUPFAM" id="SSF51735">
    <property type="entry name" value="NAD(P)-binding Rossmann-fold domains"/>
    <property type="match status" value="1"/>
</dbReference>
<comment type="caution">
    <text evidence="4">The sequence shown here is derived from an EMBL/GenBank/DDBJ whole genome shotgun (WGS) entry which is preliminary data.</text>
</comment>
<dbReference type="SMART" id="SM00822">
    <property type="entry name" value="PKS_KR"/>
    <property type="match status" value="1"/>
</dbReference>
<dbReference type="PRINTS" id="PR00081">
    <property type="entry name" value="GDHRDH"/>
</dbReference>
<name>A0ABW1QZJ6_9ACTN</name>
<evidence type="ECO:0000259" key="3">
    <source>
        <dbReference type="SMART" id="SM00822"/>
    </source>
</evidence>
<keyword evidence="5" id="KW-1185">Reference proteome</keyword>
<dbReference type="EMBL" id="JBHSQI010000004">
    <property type="protein sequence ID" value="MFC6153796.1"/>
    <property type="molecule type" value="Genomic_DNA"/>
</dbReference>
<dbReference type="CDD" id="cd05233">
    <property type="entry name" value="SDR_c"/>
    <property type="match status" value="1"/>
</dbReference>
<dbReference type="InterPro" id="IPR002347">
    <property type="entry name" value="SDR_fam"/>
</dbReference>
<gene>
    <name evidence="4" type="ORF">ACFPWU_08990</name>
</gene>
<evidence type="ECO:0000313" key="5">
    <source>
        <dbReference type="Proteomes" id="UP001596098"/>
    </source>
</evidence>
<evidence type="ECO:0000256" key="2">
    <source>
        <dbReference type="ARBA" id="ARBA00023002"/>
    </source>
</evidence>
<sequence>MTPRIHVLTGAGAGIGRALAAMLLSRGDTVVTVARSAARADEVRADLADAGPGELVVEVADLGDVAQVERLGAEIAQAHPRIDSLVHCAGVVELGRVADLDTASWLSQLNVNLTAPALLCRDLMTNLRLAHATVVMVNSGAGRVANPDWAGYAASKHGLRALADALRAEEAGTGVRVTSVYPSRTATDMQAKVHLQEGRPYRAADWMQPSSVAASVLHVLDLPVDATIPDLTIRTST</sequence>
<organism evidence="4 5">
    <name type="scientific">Nocardioides yefusunii</name>
    <dbReference type="NCBI Taxonomy" id="2500546"/>
    <lineage>
        <taxon>Bacteria</taxon>
        <taxon>Bacillati</taxon>
        <taxon>Actinomycetota</taxon>
        <taxon>Actinomycetes</taxon>
        <taxon>Propionibacteriales</taxon>
        <taxon>Nocardioidaceae</taxon>
        <taxon>Nocardioides</taxon>
    </lineage>
</organism>
<dbReference type="PANTHER" id="PTHR44196:SF1">
    <property type="entry name" value="DEHYDROGENASE_REDUCTASE SDR FAMILY MEMBER 7B"/>
    <property type="match status" value="1"/>
</dbReference>
<dbReference type="Gene3D" id="3.40.50.720">
    <property type="entry name" value="NAD(P)-binding Rossmann-like Domain"/>
    <property type="match status" value="1"/>
</dbReference>
<proteinExistence type="inferred from homology"/>